<dbReference type="Proteomes" id="UP001465755">
    <property type="component" value="Unassembled WGS sequence"/>
</dbReference>
<accession>A0AAW1PU64</accession>
<dbReference type="Pfam" id="PF13906">
    <property type="entry name" value="AA_permease_C"/>
    <property type="match status" value="1"/>
</dbReference>
<feature type="transmembrane region" description="Helical" evidence="7">
    <location>
        <begin position="388"/>
        <end position="409"/>
    </location>
</feature>
<feature type="transmembrane region" description="Helical" evidence="7">
    <location>
        <begin position="157"/>
        <end position="179"/>
    </location>
</feature>
<feature type="transmembrane region" description="Helical" evidence="7">
    <location>
        <begin position="478"/>
        <end position="496"/>
    </location>
</feature>
<evidence type="ECO:0000313" key="9">
    <source>
        <dbReference type="EMBL" id="KAK9813513.1"/>
    </source>
</evidence>
<proteinExistence type="inferred from homology"/>
<comment type="caution">
    <text evidence="9">The sequence shown here is derived from an EMBL/GenBank/DDBJ whole genome shotgun (WGS) entry which is preliminary data.</text>
</comment>
<feature type="transmembrane region" description="Helical" evidence="7">
    <location>
        <begin position="318"/>
        <end position="342"/>
    </location>
</feature>
<dbReference type="GO" id="GO:0015171">
    <property type="term" value="F:amino acid transmembrane transporter activity"/>
    <property type="evidence" value="ECO:0007669"/>
    <property type="project" value="TreeGrafter"/>
</dbReference>
<feature type="transmembrane region" description="Helical" evidence="7">
    <location>
        <begin position="219"/>
        <end position="237"/>
    </location>
</feature>
<dbReference type="PIRSF" id="PIRSF006060">
    <property type="entry name" value="AA_transporter"/>
    <property type="match status" value="1"/>
</dbReference>
<evidence type="ECO:0000313" key="10">
    <source>
        <dbReference type="Proteomes" id="UP001465755"/>
    </source>
</evidence>
<keyword evidence="3 7" id="KW-0812">Transmembrane</keyword>
<dbReference type="Pfam" id="PF13520">
    <property type="entry name" value="AA_permease_2"/>
    <property type="match status" value="1"/>
</dbReference>
<feature type="transmembrane region" description="Helical" evidence="7">
    <location>
        <begin position="185"/>
        <end position="207"/>
    </location>
</feature>
<feature type="transmembrane region" description="Helical" evidence="7">
    <location>
        <begin position="446"/>
        <end position="466"/>
    </location>
</feature>
<evidence type="ECO:0000259" key="8">
    <source>
        <dbReference type="Pfam" id="PF13906"/>
    </source>
</evidence>
<feature type="transmembrane region" description="Helical" evidence="7">
    <location>
        <begin position="100"/>
        <end position="122"/>
    </location>
</feature>
<evidence type="ECO:0000256" key="2">
    <source>
        <dbReference type="ARBA" id="ARBA00008572"/>
    </source>
</evidence>
<reference evidence="9 10" key="1">
    <citation type="journal article" date="2024" name="Nat. Commun.">
        <title>Phylogenomics reveals the evolutionary origins of lichenization in chlorophyte algae.</title>
        <authorList>
            <person name="Puginier C."/>
            <person name="Libourel C."/>
            <person name="Otte J."/>
            <person name="Skaloud P."/>
            <person name="Haon M."/>
            <person name="Grisel S."/>
            <person name="Petersen M."/>
            <person name="Berrin J.G."/>
            <person name="Delaux P.M."/>
            <person name="Dal Grande F."/>
            <person name="Keller J."/>
        </authorList>
    </citation>
    <scope>NUCLEOTIDE SEQUENCE [LARGE SCALE GENOMIC DNA]</scope>
    <source>
        <strain evidence="9 10">SAG 2036</strain>
    </source>
</reference>
<dbReference type="PANTHER" id="PTHR43243">
    <property type="entry name" value="INNER MEMBRANE TRANSPORTER YGJI-RELATED"/>
    <property type="match status" value="1"/>
</dbReference>
<gene>
    <name evidence="9" type="ORF">WJX73_003694</name>
</gene>
<dbReference type="Gene3D" id="1.20.1740.10">
    <property type="entry name" value="Amino acid/polyamine transporter I"/>
    <property type="match status" value="1"/>
</dbReference>
<feature type="region of interest" description="Disordered" evidence="6">
    <location>
        <begin position="530"/>
        <end position="565"/>
    </location>
</feature>
<feature type="transmembrane region" description="Helical" evidence="7">
    <location>
        <begin position="421"/>
        <end position="440"/>
    </location>
</feature>
<protein>
    <recommendedName>
        <fullName evidence="8">Cationic amino acid transporter C-terminal domain-containing protein</fullName>
    </recommendedName>
</protein>
<keyword evidence="5 7" id="KW-0472">Membrane</keyword>
<comment type="similarity">
    <text evidence="2">Belongs to the amino acid-polyamine-organocation (APC) superfamily. Cationic amino acid transporter (CAT) (TC 2.A.3.3) family.</text>
</comment>
<comment type="subcellular location">
    <subcellularLocation>
        <location evidence="1">Membrane</location>
        <topology evidence="1">Multi-pass membrane protein</topology>
    </subcellularLocation>
</comment>
<dbReference type="EMBL" id="JALJOQ010000004">
    <property type="protein sequence ID" value="KAK9813513.1"/>
    <property type="molecule type" value="Genomic_DNA"/>
</dbReference>
<dbReference type="PANTHER" id="PTHR43243:SF41">
    <property type="entry name" value="CATIONIC AMINO ACID TRANSPORTER 7, CHLOROPLASTIC"/>
    <property type="match status" value="1"/>
</dbReference>
<feature type="transmembrane region" description="Helical" evidence="7">
    <location>
        <begin position="290"/>
        <end position="312"/>
    </location>
</feature>
<evidence type="ECO:0000256" key="7">
    <source>
        <dbReference type="SAM" id="Phobius"/>
    </source>
</evidence>
<dbReference type="InterPro" id="IPR002293">
    <property type="entry name" value="AA/rel_permease1"/>
</dbReference>
<organism evidence="9 10">
    <name type="scientific">Symbiochloris irregularis</name>
    <dbReference type="NCBI Taxonomy" id="706552"/>
    <lineage>
        <taxon>Eukaryota</taxon>
        <taxon>Viridiplantae</taxon>
        <taxon>Chlorophyta</taxon>
        <taxon>core chlorophytes</taxon>
        <taxon>Trebouxiophyceae</taxon>
        <taxon>Trebouxiales</taxon>
        <taxon>Trebouxiaceae</taxon>
        <taxon>Symbiochloris</taxon>
    </lineage>
</organism>
<evidence type="ECO:0000256" key="3">
    <source>
        <dbReference type="ARBA" id="ARBA00022692"/>
    </source>
</evidence>
<feature type="domain" description="Cationic amino acid transporter C-terminal" evidence="8">
    <location>
        <begin position="475"/>
        <end position="524"/>
    </location>
</feature>
<feature type="transmembrane region" description="Helical" evidence="7">
    <location>
        <begin position="257"/>
        <end position="278"/>
    </location>
</feature>
<evidence type="ECO:0000256" key="5">
    <source>
        <dbReference type="ARBA" id="ARBA00023136"/>
    </source>
</evidence>
<evidence type="ECO:0000256" key="4">
    <source>
        <dbReference type="ARBA" id="ARBA00022989"/>
    </source>
</evidence>
<feature type="transmembrane region" description="Helical" evidence="7">
    <location>
        <begin position="502"/>
        <end position="520"/>
    </location>
</feature>
<dbReference type="InterPro" id="IPR029485">
    <property type="entry name" value="CAT_C"/>
</dbReference>
<evidence type="ECO:0000256" key="1">
    <source>
        <dbReference type="ARBA" id="ARBA00004141"/>
    </source>
</evidence>
<keyword evidence="4 7" id="KW-1133">Transmembrane helix</keyword>
<dbReference type="GO" id="GO:0005886">
    <property type="term" value="C:plasma membrane"/>
    <property type="evidence" value="ECO:0007669"/>
    <property type="project" value="TreeGrafter"/>
</dbReference>
<evidence type="ECO:0000256" key="6">
    <source>
        <dbReference type="SAM" id="MobiDB-lite"/>
    </source>
</evidence>
<name>A0AAW1PU64_9CHLO</name>
<sequence length="582" mass="61673">MQRLYDRFRQRALFPRSHQSSAAVAGGGPALRQCLGSWDLLFLAVGSAVGAGIFVVTGVAARDLAGPAVTISYLLAGFTALLSGLSYLEFAVDLPVAGGAFTYVSLVFGELPGWIVACNILLEYTLSTSAVARGLSGYLAALFGSRDDILLLPLGPLKLDFLAAGLVALLTILLCYGTAESAFANNVITSTNIIVIVYVICAGAPYGSVDNLVPFAPQGARGIFAAASVVFFSFVGFDGAVTAVEEAKDPRDLPWSIMAAVVICTVLYVSMALAICLMQPTALIDTSSPFAAAFLACIPAGAGTSGFDWIFLTTSARFIAFGAVTGIITTALATILGQARVFAVLGREHLLPAWLAQVHPKRLTPVNATLVTGICSGLPALLVDLESLAELVSIGTLFVFFTLSAAVLWRRHCEASGPSMNLIFSMLGLCVYSIGASLSYTLGAHIAVPLLFLAAWLLATVSMCFLPTICKGVQFSVPWCPFIPSLAMLANVHLIVSLGWPAYVRFGVWLVISLLVYILYSMNNAEAMEDNKPSRIGKSSSLQEVEMGDTQRATDSEVEELSMRMEEQQLLREGLQDSSAEP</sequence>
<dbReference type="AlphaFoldDB" id="A0AAW1PU64"/>
<keyword evidence="10" id="KW-1185">Reference proteome</keyword>
<feature type="transmembrane region" description="Helical" evidence="7">
    <location>
        <begin position="40"/>
        <end position="61"/>
    </location>
</feature>
<feature type="transmembrane region" description="Helical" evidence="7">
    <location>
        <begin position="67"/>
        <end position="88"/>
    </location>
</feature>